<organism evidence="2 3">
    <name type="scientific">Synergistes jonesii</name>
    <dbReference type="NCBI Taxonomy" id="2754"/>
    <lineage>
        <taxon>Bacteria</taxon>
        <taxon>Thermotogati</taxon>
        <taxon>Synergistota</taxon>
        <taxon>Synergistia</taxon>
        <taxon>Synergistales</taxon>
        <taxon>Synergistaceae</taxon>
        <taxon>Synergistes</taxon>
    </lineage>
</organism>
<feature type="compositionally biased region" description="Low complexity" evidence="1">
    <location>
        <begin position="99"/>
        <end position="114"/>
    </location>
</feature>
<dbReference type="AlphaFoldDB" id="A0A073IUV3"/>
<evidence type="ECO:0000256" key="1">
    <source>
        <dbReference type="SAM" id="MobiDB-lite"/>
    </source>
</evidence>
<proteinExistence type="predicted"/>
<evidence type="ECO:0000313" key="2">
    <source>
        <dbReference type="EMBL" id="KEJ93370.1"/>
    </source>
</evidence>
<name>A0A073IUV3_9BACT</name>
<gene>
    <name evidence="2" type="ORF">EH55_08705</name>
</gene>
<dbReference type="Proteomes" id="UP000027665">
    <property type="component" value="Unassembled WGS sequence"/>
</dbReference>
<evidence type="ECO:0000313" key="3">
    <source>
        <dbReference type="Proteomes" id="UP000027665"/>
    </source>
</evidence>
<reference evidence="2 3" key="1">
    <citation type="submission" date="2014-04" db="EMBL/GenBank/DDBJ databases">
        <title>Draft Genome Sequence of Synergistes jonesii.</title>
        <authorList>
            <person name="Coil D.A."/>
            <person name="Eisen J.A."/>
            <person name="Holland-Moritz H.E."/>
        </authorList>
    </citation>
    <scope>NUCLEOTIDE SEQUENCE [LARGE SCALE GENOMIC DNA]</scope>
    <source>
        <strain evidence="2 3">78-1</strain>
    </source>
</reference>
<feature type="compositionally biased region" description="Basic and acidic residues" evidence="1">
    <location>
        <begin position="85"/>
        <end position="98"/>
    </location>
</feature>
<dbReference type="STRING" id="2754.EH55_08705"/>
<protein>
    <submittedName>
        <fullName evidence="2">Uncharacterized protein</fullName>
    </submittedName>
</protein>
<feature type="region of interest" description="Disordered" evidence="1">
    <location>
        <begin position="60"/>
        <end position="114"/>
    </location>
</feature>
<keyword evidence="3" id="KW-1185">Reference proteome</keyword>
<sequence>MTAHGINIKYVMKKIIYWGVSVRFFKILFLTIAVTAPFSLRASAASTASLDAMIHEQMSGETQGAPLSHDAAQGDGAHNSSEAAKGAEEARPQAHEEGAASPAEQPAASAALEEPAPAELPEVYEISLGLIADADRRGKTRSLSEEFYASGRRDKAASVIGRALGEENDFSLHYLGSFCLKTLPAAGDREAQAEFLTGLMRGYSRCGVLMFTTDAVKAFAVYPPSRGSAWKAVPDGAARAAKGERVYKGDAVVFIPFPYGTRFTVDLTAKNGANVKMWKILPGSSVVRNWQGGVWEKEITVVGAVK</sequence>
<comment type="caution">
    <text evidence="2">The sequence shown here is derived from an EMBL/GenBank/DDBJ whole genome shotgun (WGS) entry which is preliminary data.</text>
</comment>
<accession>A0A073IUV3</accession>
<dbReference type="EMBL" id="JMKI01000004">
    <property type="protein sequence ID" value="KEJ93370.1"/>
    <property type="molecule type" value="Genomic_DNA"/>
</dbReference>